<dbReference type="EMBL" id="KN824530">
    <property type="protein sequence ID" value="KIM19839.1"/>
    <property type="molecule type" value="Genomic_DNA"/>
</dbReference>
<reference evidence="1 2" key="1">
    <citation type="submission" date="2014-04" db="EMBL/GenBank/DDBJ databases">
        <authorList>
            <consortium name="DOE Joint Genome Institute"/>
            <person name="Kuo A."/>
            <person name="Zuccaro A."/>
            <person name="Kohler A."/>
            <person name="Nagy L.G."/>
            <person name="Floudas D."/>
            <person name="Copeland A."/>
            <person name="Barry K.W."/>
            <person name="Cichocki N."/>
            <person name="Veneault-Fourrey C."/>
            <person name="LaButti K."/>
            <person name="Lindquist E.A."/>
            <person name="Lipzen A."/>
            <person name="Lundell T."/>
            <person name="Morin E."/>
            <person name="Murat C."/>
            <person name="Sun H."/>
            <person name="Tunlid A."/>
            <person name="Henrissat B."/>
            <person name="Grigoriev I.V."/>
            <person name="Hibbett D.S."/>
            <person name="Martin F."/>
            <person name="Nordberg H.P."/>
            <person name="Cantor M.N."/>
            <person name="Hua S.X."/>
        </authorList>
    </citation>
    <scope>NUCLEOTIDE SEQUENCE [LARGE SCALE GENOMIC DNA]</scope>
    <source>
        <strain evidence="1 2">MAFF 305830</strain>
    </source>
</reference>
<dbReference type="STRING" id="933852.A0A0C3AIB9"/>
<dbReference type="OrthoDB" id="3266524at2759"/>
<accession>A0A0C3AIB9</accession>
<gene>
    <name evidence="1" type="ORF">M408DRAFT_311755</name>
</gene>
<dbReference type="Proteomes" id="UP000054097">
    <property type="component" value="Unassembled WGS sequence"/>
</dbReference>
<dbReference type="AlphaFoldDB" id="A0A0C3AIB9"/>
<protein>
    <submittedName>
        <fullName evidence="1">Uncharacterized protein</fullName>
    </submittedName>
</protein>
<name>A0A0C3AIB9_SERVB</name>
<keyword evidence="2" id="KW-1185">Reference proteome</keyword>
<dbReference type="HOGENOM" id="CLU_2159968_0_0_1"/>
<organism evidence="1 2">
    <name type="scientific">Serendipita vermifera MAFF 305830</name>
    <dbReference type="NCBI Taxonomy" id="933852"/>
    <lineage>
        <taxon>Eukaryota</taxon>
        <taxon>Fungi</taxon>
        <taxon>Dikarya</taxon>
        <taxon>Basidiomycota</taxon>
        <taxon>Agaricomycotina</taxon>
        <taxon>Agaricomycetes</taxon>
        <taxon>Sebacinales</taxon>
        <taxon>Serendipitaceae</taxon>
        <taxon>Serendipita</taxon>
    </lineage>
</organism>
<evidence type="ECO:0000313" key="2">
    <source>
        <dbReference type="Proteomes" id="UP000054097"/>
    </source>
</evidence>
<sequence>MNAPLVTFRRHLAMVPDVGEEEIVNDSLHEWAEGNRDFVPPHLERRLRAGGHVPGSNPSDLSPENWLTGFGVTRYELAGLQELYERCVALPVHLFLRLTNMLVRENTFRVL</sequence>
<reference evidence="2" key="2">
    <citation type="submission" date="2015-01" db="EMBL/GenBank/DDBJ databases">
        <title>Evolutionary Origins and Diversification of the Mycorrhizal Mutualists.</title>
        <authorList>
            <consortium name="DOE Joint Genome Institute"/>
            <consortium name="Mycorrhizal Genomics Consortium"/>
            <person name="Kohler A."/>
            <person name="Kuo A."/>
            <person name="Nagy L.G."/>
            <person name="Floudas D."/>
            <person name="Copeland A."/>
            <person name="Barry K.W."/>
            <person name="Cichocki N."/>
            <person name="Veneault-Fourrey C."/>
            <person name="LaButti K."/>
            <person name="Lindquist E.A."/>
            <person name="Lipzen A."/>
            <person name="Lundell T."/>
            <person name="Morin E."/>
            <person name="Murat C."/>
            <person name="Riley R."/>
            <person name="Ohm R."/>
            <person name="Sun H."/>
            <person name="Tunlid A."/>
            <person name="Henrissat B."/>
            <person name="Grigoriev I.V."/>
            <person name="Hibbett D.S."/>
            <person name="Martin F."/>
        </authorList>
    </citation>
    <scope>NUCLEOTIDE SEQUENCE [LARGE SCALE GENOMIC DNA]</scope>
    <source>
        <strain evidence="2">MAFF 305830</strain>
    </source>
</reference>
<proteinExistence type="predicted"/>
<evidence type="ECO:0000313" key="1">
    <source>
        <dbReference type="EMBL" id="KIM19839.1"/>
    </source>
</evidence>